<dbReference type="Proteomes" id="UP001519273">
    <property type="component" value="Unassembled WGS sequence"/>
</dbReference>
<dbReference type="RefSeq" id="WP_209845483.1">
    <property type="nucleotide sequence ID" value="NZ_CBCRVE010000001.1"/>
</dbReference>
<sequence>MPFKTGEQYRERLDRLQHNVWFRGEPVTGNITEHLAFRGLVSFQASLYDMQNDKAYQEKLTFTSEATGDLVGLSFLQPKTKKDLAKRREMMRLWADYHHGFLGRSPDYMNTSIMAFYSASDLLSELDPQYSDNLKKYFEYCREHDITLSHAFIQPQASRYVNINDGVEENLAAKVVDQNKDGIVVTGAFLMATQGVTAEEIFVFPPVSTLLPETDSPYTFVFAVPNNLPGLKFICRESLVQGDSAFDFPLSSKYEEMDTLVIFDQVLVPWDRVFLYGHEDLAHRFVIESGFHAHVSHQLLCKNIAKTEFLLGTIEYMVETSGMSNYPHVREKIAEIIVGLETLKSMLIAAEMNAKIDKFGSMVPSKNTILAANVLYPELYPRIIEIIQLLGGSSLVMIPSEKDFESDIAPYLNKYLKGMQSDAKEKVKLFRLAWEISAGSFGGRETLYERFFFGNKSSITSRLYEGYMGREKYIQKVKHFLQG</sequence>
<keyword evidence="7" id="KW-1185">Reference proteome</keyword>
<dbReference type="Gene3D" id="1.10.3140.10">
    <property type="entry name" value="4-hydroxybutyryl-coa dehydratase, domain 1"/>
    <property type="match status" value="1"/>
</dbReference>
<dbReference type="InterPro" id="IPR012687">
    <property type="entry name" value="HpaB_Deino-type"/>
</dbReference>
<dbReference type="PANTHER" id="PTHR36117">
    <property type="entry name" value="4-HYDROXYPHENYLACETATE 3-MONOOXYGENASE-RELATED"/>
    <property type="match status" value="1"/>
</dbReference>
<dbReference type="InterPro" id="IPR024674">
    <property type="entry name" value="HpaB/PvcC/4-BUDH_N"/>
</dbReference>
<dbReference type="Pfam" id="PF03241">
    <property type="entry name" value="HpaB"/>
    <property type="match status" value="1"/>
</dbReference>
<organism evidence="6 7">
    <name type="scientific">Paenibacillus sediminis</name>
    <dbReference type="NCBI Taxonomy" id="664909"/>
    <lineage>
        <taxon>Bacteria</taxon>
        <taxon>Bacillati</taxon>
        <taxon>Bacillota</taxon>
        <taxon>Bacilli</taxon>
        <taxon>Bacillales</taxon>
        <taxon>Paenibacillaceae</taxon>
        <taxon>Paenibacillus</taxon>
    </lineage>
</organism>
<gene>
    <name evidence="6" type="ORF">J2Z20_000720</name>
</gene>
<dbReference type="InterPro" id="IPR036250">
    <property type="entry name" value="AcylCo_DH-like_C"/>
</dbReference>
<dbReference type="EC" id="1.14.14.9" evidence="6"/>
<dbReference type="InterPro" id="IPR004925">
    <property type="entry name" value="HpaB/PvcC/4-BUDH"/>
</dbReference>
<dbReference type="NCBIfam" id="TIGR02309">
    <property type="entry name" value="HpaB-1"/>
    <property type="match status" value="1"/>
</dbReference>
<evidence type="ECO:0000256" key="3">
    <source>
        <dbReference type="ARBA" id="ARBA00023002"/>
    </source>
</evidence>
<comment type="caution">
    <text evidence="6">The sequence shown here is derived from an EMBL/GenBank/DDBJ whole genome shotgun (WGS) entry which is preliminary data.</text>
</comment>
<evidence type="ECO:0000256" key="1">
    <source>
        <dbReference type="ARBA" id="ARBA00022630"/>
    </source>
</evidence>
<dbReference type="InterPro" id="IPR024719">
    <property type="entry name" value="HpaB/PvcC/4-BUDH_C"/>
</dbReference>
<evidence type="ECO:0000313" key="7">
    <source>
        <dbReference type="Proteomes" id="UP001519273"/>
    </source>
</evidence>
<keyword evidence="2" id="KW-0274">FAD</keyword>
<accession>A0ABS4H018</accession>
<reference evidence="6 7" key="1">
    <citation type="submission" date="2021-03" db="EMBL/GenBank/DDBJ databases">
        <title>Genomic Encyclopedia of Type Strains, Phase IV (KMG-IV): sequencing the most valuable type-strain genomes for metagenomic binning, comparative biology and taxonomic classification.</title>
        <authorList>
            <person name="Goeker M."/>
        </authorList>
    </citation>
    <scope>NUCLEOTIDE SEQUENCE [LARGE SCALE GENOMIC DNA]</scope>
    <source>
        <strain evidence="6 7">DSM 23491</strain>
    </source>
</reference>
<dbReference type="InterPro" id="IPR046373">
    <property type="entry name" value="Acyl-CoA_Oxase/DH_mid-dom_sf"/>
</dbReference>
<dbReference type="Gene3D" id="2.40.110.10">
    <property type="entry name" value="Butyryl-CoA Dehydrogenase, subunit A, domain 2"/>
    <property type="match status" value="1"/>
</dbReference>
<dbReference type="GO" id="GO:0052881">
    <property type="term" value="F:4-hydroxyphenylacetate 3-monooxygenase activity"/>
    <property type="evidence" value="ECO:0007669"/>
    <property type="project" value="UniProtKB-EC"/>
</dbReference>
<dbReference type="EMBL" id="JAGGKP010000001">
    <property type="protein sequence ID" value="MBP1935859.1"/>
    <property type="molecule type" value="Genomic_DNA"/>
</dbReference>
<dbReference type="SUPFAM" id="SSF47203">
    <property type="entry name" value="Acyl-CoA dehydrogenase C-terminal domain-like"/>
    <property type="match status" value="1"/>
</dbReference>
<evidence type="ECO:0000259" key="4">
    <source>
        <dbReference type="Pfam" id="PF03241"/>
    </source>
</evidence>
<evidence type="ECO:0000256" key="2">
    <source>
        <dbReference type="ARBA" id="ARBA00022827"/>
    </source>
</evidence>
<keyword evidence="3 6" id="KW-0560">Oxidoreductase</keyword>
<evidence type="ECO:0000259" key="5">
    <source>
        <dbReference type="Pfam" id="PF11794"/>
    </source>
</evidence>
<dbReference type="PANTHER" id="PTHR36117:SF3">
    <property type="entry name" value="4-HYDROXYPHENYLACETATE 3-MONOOXYGENASE-RELATED"/>
    <property type="match status" value="1"/>
</dbReference>
<dbReference type="Pfam" id="PF11794">
    <property type="entry name" value="HpaB_N"/>
    <property type="match status" value="1"/>
</dbReference>
<name>A0ABS4H018_9BACL</name>
<feature type="domain" description="HpaB/PvcC/4-BUDH N-terminal" evidence="5">
    <location>
        <begin position="5"/>
        <end position="275"/>
    </location>
</feature>
<feature type="domain" description="HpaB/PvcC/4-BUDH C-terminal" evidence="4">
    <location>
        <begin position="283"/>
        <end position="481"/>
    </location>
</feature>
<evidence type="ECO:0000313" key="6">
    <source>
        <dbReference type="EMBL" id="MBP1935859.1"/>
    </source>
</evidence>
<keyword evidence="1" id="KW-0285">Flavoprotein</keyword>
<protein>
    <submittedName>
        <fullName evidence="6">4-hydroxyphenylacetate 3-monooxygenase</fullName>
        <ecNumber evidence="6">1.14.14.9</ecNumber>
    </submittedName>
</protein>
<dbReference type="Gene3D" id="1.20.140.10">
    <property type="entry name" value="Butyryl-CoA Dehydrogenase, subunit A, domain 3"/>
    <property type="match status" value="1"/>
</dbReference>
<proteinExistence type="predicted"/>
<dbReference type="SUPFAM" id="SSF56645">
    <property type="entry name" value="Acyl-CoA dehydrogenase NM domain-like"/>
    <property type="match status" value="1"/>
</dbReference>
<dbReference type="PIRSF" id="PIRSF000331">
    <property type="entry name" value="HpaA_HpaB"/>
    <property type="match status" value="1"/>
</dbReference>
<dbReference type="InterPro" id="IPR009100">
    <property type="entry name" value="AcylCoA_DH/oxidase_NM_dom_sf"/>
</dbReference>